<dbReference type="GO" id="GO:0016810">
    <property type="term" value="F:hydrolase activity, acting on carbon-nitrogen (but not peptide) bonds"/>
    <property type="evidence" value="ECO:0007669"/>
    <property type="project" value="InterPro"/>
</dbReference>
<dbReference type="AlphaFoldDB" id="A0A7M2YBZ4"/>
<comment type="subcellular location">
    <subcellularLocation>
        <location evidence="1">Secreted</location>
    </subcellularLocation>
</comment>
<dbReference type="KEGG" id="kfa:Q73A0000_11255"/>
<dbReference type="GO" id="GO:0005975">
    <property type="term" value="P:carbohydrate metabolic process"/>
    <property type="evidence" value="ECO:0007669"/>
    <property type="project" value="InterPro"/>
</dbReference>
<dbReference type="PROSITE" id="PS51677">
    <property type="entry name" value="NODB"/>
    <property type="match status" value="1"/>
</dbReference>
<dbReference type="RefSeq" id="WP_193811059.1">
    <property type="nucleotide sequence ID" value="NZ_CP040442.1"/>
</dbReference>
<dbReference type="Proteomes" id="UP000594195">
    <property type="component" value="Chromosome"/>
</dbReference>
<evidence type="ECO:0000256" key="1">
    <source>
        <dbReference type="ARBA" id="ARBA00004613"/>
    </source>
</evidence>
<keyword evidence="5" id="KW-1185">Reference proteome</keyword>
<dbReference type="Pfam" id="PF01522">
    <property type="entry name" value="Polysacc_deac_1"/>
    <property type="match status" value="1"/>
</dbReference>
<evidence type="ECO:0000259" key="3">
    <source>
        <dbReference type="PROSITE" id="PS51677"/>
    </source>
</evidence>
<dbReference type="CDD" id="cd10918">
    <property type="entry name" value="CE4_NodB_like_5s_6s"/>
    <property type="match status" value="1"/>
</dbReference>
<dbReference type="InterPro" id="IPR011330">
    <property type="entry name" value="Glyco_hydro/deAcase_b/a-brl"/>
</dbReference>
<dbReference type="EMBL" id="CP040442">
    <property type="protein sequence ID" value="QOW10893.1"/>
    <property type="molecule type" value="Genomic_DNA"/>
</dbReference>
<dbReference type="PANTHER" id="PTHR34216:SF3">
    <property type="entry name" value="POLY-BETA-1,6-N-ACETYL-D-GLUCOSAMINE N-DEACETYLASE"/>
    <property type="match status" value="1"/>
</dbReference>
<dbReference type="Gene3D" id="3.20.20.370">
    <property type="entry name" value="Glycoside hydrolase/deacetylase"/>
    <property type="match status" value="1"/>
</dbReference>
<reference evidence="4 5" key="1">
    <citation type="submission" date="2019-05" db="EMBL/GenBank/DDBJ databases">
        <title>Chryseobacterium sp. isolated from King George Island, maritime Antarctica.</title>
        <authorList>
            <person name="Peng X."/>
        </authorList>
    </citation>
    <scope>NUCLEOTIDE SEQUENCE [LARGE SCALE GENOMIC DNA]</scope>
    <source>
        <strain evidence="4 5">7-3A</strain>
    </source>
</reference>
<name>A0A7M2YBZ4_9FLAO</name>
<evidence type="ECO:0000256" key="2">
    <source>
        <dbReference type="ARBA" id="ARBA00022729"/>
    </source>
</evidence>
<keyword evidence="2" id="KW-0732">Signal</keyword>
<proteinExistence type="predicted"/>
<dbReference type="PANTHER" id="PTHR34216">
    <property type="match status" value="1"/>
</dbReference>
<feature type="domain" description="NodB homology" evidence="3">
    <location>
        <begin position="47"/>
        <end position="303"/>
    </location>
</feature>
<evidence type="ECO:0000313" key="5">
    <source>
        <dbReference type="Proteomes" id="UP000594195"/>
    </source>
</evidence>
<dbReference type="SUPFAM" id="SSF88713">
    <property type="entry name" value="Glycoside hydrolase/deacetylase"/>
    <property type="match status" value="1"/>
</dbReference>
<sequence length="303" mass="35647">MAKIINFHDVHDRTWFEETLDVIQDLYEVIPFEEIQNFYKGKVTSKNITHLTVDDGHSSTYSLIYPILKERGLTASIFVSPKIIQEKTNFWYSESSDYDKEKLLNCIGEILNIKRESLNDIYPRSLMKVLSLSQNWEIIKLYQEKYYEPTKCGQYITLNQLLELERSGVFDIGAHTMNHPILANENDLTSELEIKKSIIVLGELLNRRVTTFAYPNGSVNLDFGKREIKFLREAEVEYSFSFEFKNLAKNDNLLSIPRYGLYHGNKDFVRKKLKYGAIWEPIKKRILNNEDKYREELKKKFGL</sequence>
<gene>
    <name evidence="4" type="ORF">Q73A0000_11255</name>
</gene>
<accession>A0A7M2YBZ4</accession>
<evidence type="ECO:0000313" key="4">
    <source>
        <dbReference type="EMBL" id="QOW10893.1"/>
    </source>
</evidence>
<protein>
    <submittedName>
        <fullName evidence="4">Polysaccharide deacetylase family protein</fullName>
    </submittedName>
</protein>
<dbReference type="InterPro" id="IPR002509">
    <property type="entry name" value="NODB_dom"/>
</dbReference>
<dbReference type="GO" id="GO:0005576">
    <property type="term" value="C:extracellular region"/>
    <property type="evidence" value="ECO:0007669"/>
    <property type="project" value="UniProtKB-SubCell"/>
</dbReference>
<dbReference type="InterPro" id="IPR051398">
    <property type="entry name" value="Polysacch_Deacetylase"/>
</dbReference>
<organism evidence="4 5">
    <name type="scientific">Kaistella flava</name>
    <name type="common">ex Peng et al. 2021</name>
    <dbReference type="NCBI Taxonomy" id="2038776"/>
    <lineage>
        <taxon>Bacteria</taxon>
        <taxon>Pseudomonadati</taxon>
        <taxon>Bacteroidota</taxon>
        <taxon>Flavobacteriia</taxon>
        <taxon>Flavobacteriales</taxon>
        <taxon>Weeksellaceae</taxon>
        <taxon>Chryseobacterium group</taxon>
        <taxon>Kaistella</taxon>
    </lineage>
</organism>